<dbReference type="PANTHER" id="PTHR45726">
    <property type="entry name" value="LEUKOTRIENE A-4 HYDROLASE"/>
    <property type="match status" value="1"/>
</dbReference>
<accession>G3MF29</accession>
<dbReference type="FunFam" id="3.30.2010.30:FF:000001">
    <property type="entry name" value="Leukotriene A(4) hydrolase"/>
    <property type="match status" value="1"/>
</dbReference>
<keyword evidence="9" id="KW-0482">Metalloprotease</keyword>
<dbReference type="GO" id="GO:0005886">
    <property type="term" value="C:plasma membrane"/>
    <property type="evidence" value="ECO:0007669"/>
    <property type="project" value="UniProtKB-SubCell"/>
</dbReference>
<dbReference type="Pfam" id="PF17900">
    <property type="entry name" value="Peptidase_M1_N"/>
    <property type="match status" value="1"/>
</dbReference>
<dbReference type="GO" id="GO:0005829">
    <property type="term" value="C:cytosol"/>
    <property type="evidence" value="ECO:0007669"/>
    <property type="project" value="TreeGrafter"/>
</dbReference>
<evidence type="ECO:0000256" key="3">
    <source>
        <dbReference type="ARBA" id="ARBA00010136"/>
    </source>
</evidence>
<evidence type="ECO:0000259" key="12">
    <source>
        <dbReference type="SMART" id="SM01263"/>
    </source>
</evidence>
<dbReference type="FunFam" id="1.10.390.10:FF:000003">
    <property type="entry name" value="Leukotriene A(4) hydrolase"/>
    <property type="match status" value="1"/>
</dbReference>
<dbReference type="Pfam" id="PF09127">
    <property type="entry name" value="Leuk-A4-hydro_C"/>
    <property type="match status" value="1"/>
</dbReference>
<dbReference type="GO" id="GO:0008237">
    <property type="term" value="F:metallopeptidase activity"/>
    <property type="evidence" value="ECO:0007669"/>
    <property type="project" value="UniProtKB-KW"/>
</dbReference>
<evidence type="ECO:0000256" key="2">
    <source>
        <dbReference type="ARBA" id="ARBA00004609"/>
    </source>
</evidence>
<dbReference type="MEROPS" id="M01.004"/>
<evidence type="ECO:0000256" key="10">
    <source>
        <dbReference type="PIRSR" id="PIRSR634015-1"/>
    </source>
</evidence>
<comment type="cofactor">
    <cofactor evidence="11">
        <name>Zn(2+)</name>
        <dbReference type="ChEBI" id="CHEBI:29105"/>
    </cofactor>
    <text evidence="11">Binds 1 zinc ion per subunit.</text>
</comment>
<evidence type="ECO:0000256" key="6">
    <source>
        <dbReference type="ARBA" id="ARBA00022723"/>
    </source>
</evidence>
<dbReference type="Gene3D" id="1.25.40.320">
    <property type="entry name" value="Peptidase M1, leukotriene A4 hydrolase/aminopeptidase C-terminal domain"/>
    <property type="match status" value="1"/>
</dbReference>
<keyword evidence="7" id="KW-0378">Hydrolase</keyword>
<dbReference type="Pfam" id="PF01433">
    <property type="entry name" value="Peptidase_M1"/>
    <property type="match status" value="1"/>
</dbReference>
<proteinExistence type="evidence at transcript level"/>
<dbReference type="InterPro" id="IPR015211">
    <property type="entry name" value="Peptidase_M1_C"/>
</dbReference>
<evidence type="ECO:0000256" key="5">
    <source>
        <dbReference type="ARBA" id="ARBA00022670"/>
    </source>
</evidence>
<evidence type="ECO:0000256" key="9">
    <source>
        <dbReference type="ARBA" id="ARBA00023049"/>
    </source>
</evidence>
<protein>
    <recommendedName>
        <fullName evidence="12">Peptidase M1 leukotriene A4 hydrolase/aminopeptidase C-terminal domain-containing protein</fullName>
    </recommendedName>
</protein>
<feature type="domain" description="Peptidase M1 leukotriene A4 hydrolase/aminopeptidase C-terminal" evidence="12">
    <location>
        <begin position="460"/>
        <end position="603"/>
    </location>
</feature>
<dbReference type="InterPro" id="IPR042097">
    <property type="entry name" value="Aminopeptidase_N-like_N_sf"/>
</dbReference>
<name>G3MF29_AMBMU</name>
<dbReference type="InterPro" id="IPR001930">
    <property type="entry name" value="Peptidase_M1"/>
</dbReference>
<dbReference type="SUPFAM" id="SSF55486">
    <property type="entry name" value="Metalloproteases ('zincins'), catalytic domain"/>
    <property type="match status" value="1"/>
</dbReference>
<evidence type="ECO:0000256" key="1">
    <source>
        <dbReference type="ARBA" id="ARBA00004496"/>
    </source>
</evidence>
<dbReference type="GO" id="GO:0006508">
    <property type="term" value="P:proteolysis"/>
    <property type="evidence" value="ECO:0007669"/>
    <property type="project" value="UniProtKB-KW"/>
</dbReference>
<dbReference type="EMBL" id="JO840480">
    <property type="protein sequence ID" value="AEO32097.1"/>
    <property type="molecule type" value="mRNA"/>
</dbReference>
<dbReference type="GO" id="GO:0043171">
    <property type="term" value="P:peptide catabolic process"/>
    <property type="evidence" value="ECO:0007669"/>
    <property type="project" value="TreeGrafter"/>
</dbReference>
<keyword evidence="5" id="KW-0645">Protease</keyword>
<feature type="binding site" evidence="11">
    <location>
        <position position="315"/>
    </location>
    <ligand>
        <name>Zn(2+)</name>
        <dbReference type="ChEBI" id="CHEBI:29105"/>
        <note>catalytic</note>
    </ligand>
</feature>
<comment type="similarity">
    <text evidence="3">Belongs to the peptidase M1 family.</text>
</comment>
<organism evidence="13">
    <name type="scientific">Amblyomma maculatum</name>
    <name type="common">Gulf Coast tick</name>
    <dbReference type="NCBI Taxonomy" id="34609"/>
    <lineage>
        <taxon>Eukaryota</taxon>
        <taxon>Metazoa</taxon>
        <taxon>Ecdysozoa</taxon>
        <taxon>Arthropoda</taxon>
        <taxon>Chelicerata</taxon>
        <taxon>Arachnida</taxon>
        <taxon>Acari</taxon>
        <taxon>Parasitiformes</taxon>
        <taxon>Ixodida</taxon>
        <taxon>Ixodoidea</taxon>
        <taxon>Ixodidae</taxon>
        <taxon>Amblyomminae</taxon>
        <taxon>Amblyomma</taxon>
    </lineage>
</organism>
<sequence length="606" mass="68400">MTTLYARPDHCLVTGIHLDVQVDFKRKIIAGFAEIVCEKRSEHCSCLVLDTQDLTIKGVAQGRGGPKLDFSLGEPDPTFGSKLEVQLGPKQFADDNCTKICVEYETSPSSSALQWLKPEQTAGKRHPYLYSHCEPIHCRAMLPCQDTPSVKMPYTASVRAPKELTVLMSAIPEGCEECGDGATMVTKFVQKVPVPAYLIAIAVGAVESRKLGPRCTVWAEKEQVDLAVIDFEDTEQMLCTAESLVGPYLWGIYGLLVLPPSFPYGGMENPCLTFATPSLLAGDKSLADVVAHEIAHSWTGNLVTNKTFEHFWLNEGFTMFLERKIIGRMFGNEMREFQALRGIEDLEYAVETLGADNPLTCLVPCLTGVHPDEAFSSVPYEKGHTFLYYLETLLGGPDVFDKFLLSYIGKYKFQSVDTWQWKAYLYDYFKDKTEILKKVDWDSWFHSPGMPPVLPSYSKALVVPCEQLRTKWANPATSPDDFSPNDLASFKPSQTCLLLSLLQKEKPLPADRLQLLTSMYKMEEVSNAEIKFRWLRLGLRAKWEPIVPHVCHFLRSYGRMKFVCPLFRDLHAWEGKRQLTQELFDELKPQMMHVVTLKLSKDLGLS</sequence>
<keyword evidence="8 11" id="KW-0862">Zinc</keyword>
<dbReference type="PANTHER" id="PTHR45726:SF3">
    <property type="entry name" value="LEUKOTRIENE A-4 HYDROLASE"/>
    <property type="match status" value="1"/>
</dbReference>
<dbReference type="GO" id="GO:0008270">
    <property type="term" value="F:zinc ion binding"/>
    <property type="evidence" value="ECO:0007669"/>
    <property type="project" value="InterPro"/>
</dbReference>
<dbReference type="InterPro" id="IPR045357">
    <property type="entry name" value="Aminopeptidase_N-like_N"/>
</dbReference>
<dbReference type="GO" id="GO:0004301">
    <property type="term" value="F:epoxide hydrolase activity"/>
    <property type="evidence" value="ECO:0007669"/>
    <property type="project" value="TreeGrafter"/>
</dbReference>
<dbReference type="CDD" id="cd09599">
    <property type="entry name" value="M1_LTA4H"/>
    <property type="match status" value="1"/>
</dbReference>
<feature type="binding site" evidence="11">
    <location>
        <position position="292"/>
    </location>
    <ligand>
        <name>Zn(2+)</name>
        <dbReference type="ChEBI" id="CHEBI:29105"/>
        <note>catalytic</note>
    </ligand>
</feature>
<dbReference type="PRINTS" id="PR00756">
    <property type="entry name" value="ALADIPTASE"/>
</dbReference>
<feature type="active site" description="Proton donor" evidence="10">
    <location>
        <position position="380"/>
    </location>
</feature>
<evidence type="ECO:0000256" key="11">
    <source>
        <dbReference type="PIRSR" id="PIRSR634015-3"/>
    </source>
</evidence>
<dbReference type="InterPro" id="IPR049980">
    <property type="entry name" value="LTA4H_cat"/>
</dbReference>
<dbReference type="SUPFAM" id="SSF48371">
    <property type="entry name" value="ARM repeat"/>
    <property type="match status" value="1"/>
</dbReference>
<dbReference type="InterPro" id="IPR016024">
    <property type="entry name" value="ARM-type_fold"/>
</dbReference>
<feature type="active site" description="Proton acceptor" evidence="10">
    <location>
        <position position="293"/>
    </location>
</feature>
<dbReference type="AlphaFoldDB" id="G3MF29"/>
<dbReference type="GO" id="GO:0004177">
    <property type="term" value="F:aminopeptidase activity"/>
    <property type="evidence" value="ECO:0007669"/>
    <property type="project" value="TreeGrafter"/>
</dbReference>
<dbReference type="Gene3D" id="2.60.40.1730">
    <property type="entry name" value="tricorn interacting facor f3 domain"/>
    <property type="match status" value="1"/>
</dbReference>
<evidence type="ECO:0000256" key="4">
    <source>
        <dbReference type="ARBA" id="ARBA00022490"/>
    </source>
</evidence>
<dbReference type="InterPro" id="IPR034015">
    <property type="entry name" value="M1_LTA4H"/>
</dbReference>
<feature type="binding site" evidence="11">
    <location>
        <position position="296"/>
    </location>
    <ligand>
        <name>Zn(2+)</name>
        <dbReference type="ChEBI" id="CHEBI:29105"/>
        <note>catalytic</note>
    </ligand>
</feature>
<dbReference type="SMART" id="SM01263">
    <property type="entry name" value="Leuk-A4-hydro_C"/>
    <property type="match status" value="1"/>
</dbReference>
<keyword evidence="4" id="KW-0963">Cytoplasm</keyword>
<dbReference type="SUPFAM" id="SSF63737">
    <property type="entry name" value="Leukotriene A4 hydrolase N-terminal domain"/>
    <property type="match status" value="1"/>
</dbReference>
<comment type="subcellular location">
    <subcellularLocation>
        <location evidence="2">Cell membrane</location>
        <topology evidence="2">Lipid-anchor</topology>
        <topology evidence="2">GPI-anchor</topology>
    </subcellularLocation>
    <subcellularLocation>
        <location evidence="1">Cytoplasm</location>
    </subcellularLocation>
</comment>
<reference evidence="13" key="1">
    <citation type="journal article" date="2011" name="PLoS ONE">
        <title>A deep insight into the sialotranscriptome of the gulf coast tick, Amblyomma maculatum.</title>
        <authorList>
            <person name="Karim S."/>
            <person name="Singh P."/>
            <person name="Ribeiro J.M."/>
        </authorList>
    </citation>
    <scope>NUCLEOTIDE SEQUENCE</scope>
    <source>
        <tissue evidence="13">Salivary gland</tissue>
    </source>
</reference>
<dbReference type="FunFam" id="2.60.40.1730:FF:000004">
    <property type="entry name" value="Leukotriene A(4) hydrolase"/>
    <property type="match status" value="1"/>
</dbReference>
<dbReference type="InterPro" id="IPR014782">
    <property type="entry name" value="Peptidase_M1_dom"/>
</dbReference>
<dbReference type="InterPro" id="IPR038502">
    <property type="entry name" value="M1_LTA-4_hydro/amino_C_sf"/>
</dbReference>
<evidence type="ECO:0000313" key="13">
    <source>
        <dbReference type="EMBL" id="AEO32097.1"/>
    </source>
</evidence>
<evidence type="ECO:0000256" key="8">
    <source>
        <dbReference type="ARBA" id="ARBA00022833"/>
    </source>
</evidence>
<dbReference type="Gene3D" id="1.10.390.10">
    <property type="entry name" value="Neutral Protease Domain 2"/>
    <property type="match status" value="1"/>
</dbReference>
<dbReference type="Gene3D" id="3.30.2010.30">
    <property type="match status" value="1"/>
</dbReference>
<dbReference type="InterPro" id="IPR027268">
    <property type="entry name" value="Peptidase_M4/M1_CTD_sf"/>
</dbReference>
<keyword evidence="6 11" id="KW-0479">Metal-binding</keyword>
<evidence type="ECO:0000256" key="7">
    <source>
        <dbReference type="ARBA" id="ARBA00022801"/>
    </source>
</evidence>